<dbReference type="Gene3D" id="3.30.200.20">
    <property type="entry name" value="Phosphorylase Kinase, domain 1"/>
    <property type="match status" value="1"/>
</dbReference>
<dbReference type="GO" id="GO:0016281">
    <property type="term" value="C:eukaryotic translation initiation factor 4F complex"/>
    <property type="evidence" value="ECO:0007669"/>
    <property type="project" value="TreeGrafter"/>
</dbReference>
<dbReference type="Pfam" id="PF02847">
    <property type="entry name" value="MA3"/>
    <property type="match status" value="1"/>
</dbReference>
<dbReference type="InterPro" id="IPR016024">
    <property type="entry name" value="ARM-type_fold"/>
</dbReference>
<keyword evidence="5" id="KW-1185">Reference proteome</keyword>
<dbReference type="EMBL" id="JABWDY010011548">
    <property type="protein sequence ID" value="KAF5199701.1"/>
    <property type="molecule type" value="Genomic_DNA"/>
</dbReference>
<proteinExistence type="predicted"/>
<dbReference type="SUPFAM" id="SSF48371">
    <property type="entry name" value="ARM repeat"/>
    <property type="match status" value="1"/>
</dbReference>
<accession>A0A7J6WQQ0</accession>
<keyword evidence="1" id="KW-0810">Translation regulation</keyword>
<dbReference type="PROSITE" id="PS00107">
    <property type="entry name" value="PROTEIN_KINASE_ATP"/>
    <property type="match status" value="1"/>
</dbReference>
<evidence type="ECO:0000256" key="1">
    <source>
        <dbReference type="ARBA" id="ARBA00022845"/>
    </source>
</evidence>
<dbReference type="AlphaFoldDB" id="A0A7J6WQQ0"/>
<organism evidence="4 5">
    <name type="scientific">Thalictrum thalictroides</name>
    <name type="common">Rue-anemone</name>
    <name type="synonym">Anemone thalictroides</name>
    <dbReference type="NCBI Taxonomy" id="46969"/>
    <lineage>
        <taxon>Eukaryota</taxon>
        <taxon>Viridiplantae</taxon>
        <taxon>Streptophyta</taxon>
        <taxon>Embryophyta</taxon>
        <taxon>Tracheophyta</taxon>
        <taxon>Spermatophyta</taxon>
        <taxon>Magnoliopsida</taxon>
        <taxon>Ranunculales</taxon>
        <taxon>Ranunculaceae</taxon>
        <taxon>Thalictroideae</taxon>
        <taxon>Thalictrum</taxon>
    </lineage>
</organism>
<feature type="binding site" evidence="2">
    <location>
        <position position="34"/>
    </location>
    <ligand>
        <name>ATP</name>
        <dbReference type="ChEBI" id="CHEBI:30616"/>
    </ligand>
</feature>
<dbReference type="GO" id="GO:0003729">
    <property type="term" value="F:mRNA binding"/>
    <property type="evidence" value="ECO:0007669"/>
    <property type="project" value="TreeGrafter"/>
</dbReference>
<sequence length="314" mass="34282">MAMTKSFKHKLGQGGYGCVFKGTLRNDGRLVAVKLLNESKGNGEDFINEVATIGTALGISPGGFSNRPGSGGMMPGVPRTRKMPGMGMDNDNWEVCHTRNMPKGDRSGIMQSVSHLPSLFVNKQMDVNSKLLPQEKRPDPIPKINQDELRRKTVSLLKEYLRVRSFDEALQCVEELKAPEYHSELVKESIALGLEESPPMVEPVAKLLEFLFTKNILTTSDIGTGCLLYGSMLDVIAIDLPKAPNNFGEVMAKLVIVGCLDFNVVNKVLKKVEDSIFQRAIFYAIMKIIGVNPSGRAVLGAQAADVQACKGLLS</sequence>
<reference evidence="4 5" key="1">
    <citation type="submission" date="2020-06" db="EMBL/GenBank/DDBJ databases">
        <title>Transcriptomic and genomic resources for Thalictrum thalictroides and T. hernandezii: Facilitating candidate gene discovery in an emerging model plant lineage.</title>
        <authorList>
            <person name="Arias T."/>
            <person name="Riano-Pachon D.M."/>
            <person name="Di Stilio V.S."/>
        </authorList>
    </citation>
    <scope>NUCLEOTIDE SEQUENCE [LARGE SCALE GENOMIC DNA]</scope>
    <source>
        <strain evidence="5">cv. WT478/WT964</strain>
        <tissue evidence="4">Leaves</tissue>
    </source>
</reference>
<evidence type="ECO:0000259" key="3">
    <source>
        <dbReference type="PROSITE" id="PS51366"/>
    </source>
</evidence>
<dbReference type="GO" id="GO:0003743">
    <property type="term" value="F:translation initiation factor activity"/>
    <property type="evidence" value="ECO:0007669"/>
    <property type="project" value="UniProtKB-KW"/>
</dbReference>
<dbReference type="InterPro" id="IPR003891">
    <property type="entry name" value="Initiation_fac_eIF4g_MI"/>
</dbReference>
<gene>
    <name evidence="4" type="ORF">FRX31_010712</name>
</gene>
<dbReference type="SUPFAM" id="SSF56112">
    <property type="entry name" value="Protein kinase-like (PK-like)"/>
    <property type="match status" value="1"/>
</dbReference>
<evidence type="ECO:0000256" key="2">
    <source>
        <dbReference type="PROSITE-ProRule" id="PRU10141"/>
    </source>
</evidence>
<keyword evidence="4" id="KW-0396">Initiation factor</keyword>
<dbReference type="Gene3D" id="1.25.40.180">
    <property type="match status" value="1"/>
</dbReference>
<dbReference type="SMART" id="SM00544">
    <property type="entry name" value="MA3"/>
    <property type="match status" value="1"/>
</dbReference>
<name>A0A7J6WQQ0_THATH</name>
<dbReference type="InterPro" id="IPR011009">
    <property type="entry name" value="Kinase-like_dom_sf"/>
</dbReference>
<dbReference type="GO" id="GO:0005524">
    <property type="term" value="F:ATP binding"/>
    <property type="evidence" value="ECO:0007669"/>
    <property type="project" value="UniProtKB-UniRule"/>
</dbReference>
<dbReference type="PROSITE" id="PS51366">
    <property type="entry name" value="MI"/>
    <property type="match status" value="1"/>
</dbReference>
<dbReference type="GO" id="GO:0006417">
    <property type="term" value="P:regulation of translation"/>
    <property type="evidence" value="ECO:0007669"/>
    <property type="project" value="UniProtKB-KW"/>
</dbReference>
<dbReference type="PANTHER" id="PTHR23253">
    <property type="entry name" value="EUKARYOTIC TRANSLATION INITIATION FACTOR 4 GAMMA"/>
    <property type="match status" value="1"/>
</dbReference>
<keyword evidence="4" id="KW-0648">Protein biosynthesis</keyword>
<comment type="caution">
    <text evidence="4">The sequence shown here is derived from an EMBL/GenBank/DDBJ whole genome shotgun (WGS) entry which is preliminary data.</text>
</comment>
<evidence type="ECO:0000313" key="4">
    <source>
        <dbReference type="EMBL" id="KAF5199701.1"/>
    </source>
</evidence>
<dbReference type="PANTHER" id="PTHR23253:SF53">
    <property type="entry name" value="EUKARYOTIC TRANSLATION INITIATION FACTOR ISOFORM 4G-1"/>
    <property type="match status" value="1"/>
</dbReference>
<keyword evidence="2" id="KW-0067">ATP-binding</keyword>
<dbReference type="OrthoDB" id="1101827at2759"/>
<dbReference type="Proteomes" id="UP000554482">
    <property type="component" value="Unassembled WGS sequence"/>
</dbReference>
<keyword evidence="2" id="KW-0547">Nucleotide-binding</keyword>
<evidence type="ECO:0000313" key="5">
    <source>
        <dbReference type="Proteomes" id="UP000554482"/>
    </source>
</evidence>
<feature type="domain" description="MI" evidence="3">
    <location>
        <begin position="148"/>
        <end position="270"/>
    </location>
</feature>
<dbReference type="InterPro" id="IPR017441">
    <property type="entry name" value="Protein_kinase_ATP_BS"/>
</dbReference>
<protein>
    <submittedName>
        <fullName evidence="4">Eukaryotic translation initiation factor isoform 4g-2</fullName>
    </submittedName>
</protein>